<keyword evidence="1 4" id="KW-0808">Transferase</keyword>
<dbReference type="GO" id="GO:0016757">
    <property type="term" value="F:glycosyltransferase activity"/>
    <property type="evidence" value="ECO:0007669"/>
    <property type="project" value="InterPro"/>
</dbReference>
<protein>
    <submittedName>
        <fullName evidence="4">Similar to Q4C731_CROWT Glycosyl transferase</fullName>
    </submittedName>
</protein>
<dbReference type="Pfam" id="PF00534">
    <property type="entry name" value="Glycos_transf_1"/>
    <property type="match status" value="1"/>
</dbReference>
<gene>
    <name evidence="4" type="ORF">IPF_4080</name>
</gene>
<feature type="domain" description="Glycosyl transferase family 1" evidence="2">
    <location>
        <begin position="180"/>
        <end position="336"/>
    </location>
</feature>
<evidence type="ECO:0000259" key="3">
    <source>
        <dbReference type="Pfam" id="PF13439"/>
    </source>
</evidence>
<dbReference type="CAZy" id="GT4">
    <property type="family name" value="Glycosyltransferase Family 4"/>
</dbReference>
<dbReference type="AlphaFoldDB" id="A8YH63"/>
<dbReference type="Gene3D" id="3.40.50.2000">
    <property type="entry name" value="Glycogen Phosphorylase B"/>
    <property type="match status" value="2"/>
</dbReference>
<feature type="domain" description="Glycosyltransferase subfamily 4-like N-terminal" evidence="3">
    <location>
        <begin position="19"/>
        <end position="170"/>
    </location>
</feature>
<accession>A8YH63</accession>
<dbReference type="InterPro" id="IPR001296">
    <property type="entry name" value="Glyco_trans_1"/>
</dbReference>
<dbReference type="PANTHER" id="PTHR46401:SF2">
    <property type="entry name" value="GLYCOSYLTRANSFERASE WBBK-RELATED"/>
    <property type="match status" value="1"/>
</dbReference>
<organism evidence="4">
    <name type="scientific">Microcystis aeruginosa (strain PCC 7806)</name>
    <dbReference type="NCBI Taxonomy" id="267872"/>
    <lineage>
        <taxon>Bacteria</taxon>
        <taxon>Bacillati</taxon>
        <taxon>Cyanobacteriota</taxon>
        <taxon>Cyanophyceae</taxon>
        <taxon>Oscillatoriophycideae</taxon>
        <taxon>Chroococcales</taxon>
        <taxon>Microcystaceae</taxon>
        <taxon>Microcystis</taxon>
    </lineage>
</organism>
<dbReference type="FunFam" id="3.40.50.2000:FF:000119">
    <property type="entry name" value="Glycosyl transferase group 1"/>
    <property type="match status" value="1"/>
</dbReference>
<dbReference type="GO" id="GO:0009103">
    <property type="term" value="P:lipopolysaccharide biosynthetic process"/>
    <property type="evidence" value="ECO:0007669"/>
    <property type="project" value="TreeGrafter"/>
</dbReference>
<dbReference type="InterPro" id="IPR028098">
    <property type="entry name" value="Glyco_trans_4-like_N"/>
</dbReference>
<sequence>MNRNHQLLINLAFLGTKYTGLTTYTKNLIPQLANLNPTLITSNSYPDFNTYPVSANLTQEQGTKGNIKRLIWTETQLYQTYQQLKSSLLFTPIPEAPIYGNCRYIVTVHDLIPLRFPKFSPLTFYNKYYLPQVLKKATHIIAVSQATASDINKFFNIPLDKITVILSGYDSHNFRPLNLATRPYFLYLGRYDPHKNLARLITAFSQIDPEYQLLIVGQFDPRFTPALQQQVEALLISQRVQFLNYVSYEELPQLLNQATALVYPSLWEGFGLPVLEAIACGTPVITSNLSSLPEVTVTGDAAILINPYSIDEMREAMQQIATDEQLRLKLKSLSRQRAELFSWEKTGQETATILESFL</sequence>
<evidence type="ECO:0000256" key="1">
    <source>
        <dbReference type="ARBA" id="ARBA00022679"/>
    </source>
</evidence>
<dbReference type="SUPFAM" id="SSF53756">
    <property type="entry name" value="UDP-Glycosyltransferase/glycogen phosphorylase"/>
    <property type="match status" value="1"/>
</dbReference>
<dbReference type="EMBL" id="AM778942">
    <property type="protein sequence ID" value="CAO90626.1"/>
    <property type="molecule type" value="Genomic_DNA"/>
</dbReference>
<dbReference type="Pfam" id="PF13439">
    <property type="entry name" value="Glyco_transf_4"/>
    <property type="match status" value="1"/>
</dbReference>
<dbReference type="PANTHER" id="PTHR46401">
    <property type="entry name" value="GLYCOSYLTRANSFERASE WBBK-RELATED"/>
    <property type="match status" value="1"/>
</dbReference>
<evidence type="ECO:0000313" key="4">
    <source>
        <dbReference type="EMBL" id="CAO90626.1"/>
    </source>
</evidence>
<proteinExistence type="predicted"/>
<evidence type="ECO:0000259" key="2">
    <source>
        <dbReference type="Pfam" id="PF00534"/>
    </source>
</evidence>
<dbReference type="CDD" id="cd03809">
    <property type="entry name" value="GT4_MtfB-like"/>
    <property type="match status" value="1"/>
</dbReference>
<reference evidence="4" key="1">
    <citation type="submission" date="2007-08" db="EMBL/GenBank/DDBJ databases">
        <authorList>
            <person name="Frangeul L."/>
        </authorList>
    </citation>
    <scope>NUCLEOTIDE SEQUENCE</scope>
    <source>
        <strain evidence="4">PCC 7806</strain>
    </source>
</reference>
<name>A8YH63_MICA7</name>